<protein>
    <recommendedName>
        <fullName evidence="4">DUF4825 domain-containing protein</fullName>
    </recommendedName>
</protein>
<keyword evidence="3" id="KW-1185">Reference proteome</keyword>
<sequence>MKNAFKIFLLIAVVAMAVTFVFIYFTGDEMGTEHKPETKVITEAVQVTPLEKELNNALNDPLIDDYYKETYTKGRLVIADDDKMLTITDSLFSRDTKKDFFYFMVFTKSMNGSDGFYSEALDYSSYRFVLNHTVAFSKYFAESPILNDKDMENWARYVMGEVFITHEVNEYDVINDEVKALKNKLVKI</sequence>
<evidence type="ECO:0000313" key="3">
    <source>
        <dbReference type="Proteomes" id="UP001464555"/>
    </source>
</evidence>
<dbReference type="RefSeq" id="WP_341696251.1">
    <property type="nucleotide sequence ID" value="NZ_JBBYHR010000003.1"/>
</dbReference>
<keyword evidence="1" id="KW-0472">Membrane</keyword>
<proteinExistence type="predicted"/>
<name>A0ABU9HUV5_9FLAO</name>
<keyword evidence="1" id="KW-1133">Transmembrane helix</keyword>
<comment type="caution">
    <text evidence="2">The sequence shown here is derived from an EMBL/GenBank/DDBJ whole genome shotgun (WGS) entry which is preliminary data.</text>
</comment>
<organism evidence="2 3">
    <name type="scientific">Flavobacterium arundinis</name>
    <dbReference type="NCBI Taxonomy" id="3139143"/>
    <lineage>
        <taxon>Bacteria</taxon>
        <taxon>Pseudomonadati</taxon>
        <taxon>Bacteroidota</taxon>
        <taxon>Flavobacteriia</taxon>
        <taxon>Flavobacteriales</taxon>
        <taxon>Flavobacteriaceae</taxon>
        <taxon>Flavobacterium</taxon>
    </lineage>
</organism>
<dbReference type="Proteomes" id="UP001464555">
    <property type="component" value="Unassembled WGS sequence"/>
</dbReference>
<feature type="transmembrane region" description="Helical" evidence="1">
    <location>
        <begin position="7"/>
        <end position="25"/>
    </location>
</feature>
<accession>A0ABU9HUV5</accession>
<keyword evidence="1" id="KW-0812">Transmembrane</keyword>
<evidence type="ECO:0000256" key="1">
    <source>
        <dbReference type="SAM" id="Phobius"/>
    </source>
</evidence>
<dbReference type="EMBL" id="JBBYHR010000003">
    <property type="protein sequence ID" value="MEL1243936.1"/>
    <property type="molecule type" value="Genomic_DNA"/>
</dbReference>
<reference evidence="2 3" key="1">
    <citation type="submission" date="2024-04" db="EMBL/GenBank/DDBJ databases">
        <title>Flavobacterium sp. DGU11 16S ribosomal RNA gene Genome sequencing and assembly.</title>
        <authorList>
            <person name="Park S."/>
        </authorList>
    </citation>
    <scope>NUCLEOTIDE SEQUENCE [LARGE SCALE GENOMIC DNA]</scope>
    <source>
        <strain evidence="2 3">DGU11</strain>
    </source>
</reference>
<evidence type="ECO:0008006" key="4">
    <source>
        <dbReference type="Google" id="ProtNLM"/>
    </source>
</evidence>
<gene>
    <name evidence="2" type="ORF">AAEO56_06645</name>
</gene>
<evidence type="ECO:0000313" key="2">
    <source>
        <dbReference type="EMBL" id="MEL1243936.1"/>
    </source>
</evidence>